<dbReference type="EMBL" id="KV784353">
    <property type="protein sequence ID" value="OEU23106.1"/>
    <property type="molecule type" value="Genomic_DNA"/>
</dbReference>
<protein>
    <submittedName>
        <fullName evidence="2">Uncharacterized protein</fullName>
    </submittedName>
</protein>
<evidence type="ECO:0000256" key="1">
    <source>
        <dbReference type="SAM" id="MobiDB-lite"/>
    </source>
</evidence>
<dbReference type="Proteomes" id="UP000095751">
    <property type="component" value="Unassembled WGS sequence"/>
</dbReference>
<feature type="region of interest" description="Disordered" evidence="1">
    <location>
        <begin position="875"/>
        <end position="901"/>
    </location>
</feature>
<gene>
    <name evidence="2" type="ORF">FRACYDRAFT_233272</name>
</gene>
<feature type="region of interest" description="Disordered" evidence="1">
    <location>
        <begin position="62"/>
        <end position="113"/>
    </location>
</feature>
<name>A0A1E7FY97_9STRA</name>
<evidence type="ECO:0000313" key="3">
    <source>
        <dbReference type="Proteomes" id="UP000095751"/>
    </source>
</evidence>
<keyword evidence="3" id="KW-1185">Reference proteome</keyword>
<feature type="compositionally biased region" description="Basic and acidic residues" evidence="1">
    <location>
        <begin position="881"/>
        <end position="899"/>
    </location>
</feature>
<dbReference type="AlphaFoldDB" id="A0A1E7FY97"/>
<dbReference type="KEGG" id="fcy:FRACYDRAFT_233272"/>
<feature type="compositionally biased region" description="Acidic residues" evidence="1">
    <location>
        <begin position="1126"/>
        <end position="1138"/>
    </location>
</feature>
<proteinExistence type="predicted"/>
<dbReference type="InParanoid" id="A0A1E7FY97"/>
<sequence>MIYWPPSMRRALSFTLGSISGDLVTTLFQVDFDNCCEIERLFWQSISTQYDSTRREIRSFTMSGITTKKKGRRQGGVTATAVSQSESNKKRGRRKSPPATAAPPPGASRQLLLSPPSLLSPACAVSVSSSLTSGSTPRRKVSPPTHTVTGNDHESSPSKFLCLEQEELKVDLACALEVSAENLVETLTSLLTKLNDTAVAPATATPVAQPVVYSDFTRPSLNIAFDEDAFKVADRSDYAARKVLALHTASKDPRVRPFFKSAGLADVVDLAAMRFHHEQINRILKTTNDSKKKGSGTDDVRSYEQCVYSALAESPISSNCTTNIPTLTCRNRLFPDIPPRTFEKSMKRAKIHRKKMRDSTNTLFSRVLKRLGRTKVTPELHMEFLRWLDNHHMVIQSPLASDTLLVPDANNPGTKKRTNKILLQIPVRELHNDLIDADPLIGLASVRDCAGNILISDTKLRELLPPHLRMMSDRYKIMCGCEPCIQMINLQQSYNRFICYRIKDFKEIRDGFNPRTRRYIAADETLKKYQDKVHPQGEARFKTAKLAMVCCLCAPPDDRFQSLHQLDCVTGECNACPGFDRPPEELTMNNDICFHLYDVLPSCSIHNMLPKFPPVVEGERLVQTKSCVECDLLLEADPNYVRGGFYKRKYLTQKKCGFQEFFTEYYLPHLKKYTYHRFLKIILSKSNIEDVRFSRLKPGEVAGSRDYAERLLMKFHMEIQSEHFGQGRDLSIEGNDIKFYPVGETETTSHFYSKKVLSERLYETTDGCGAQYRSATALWFLSGLSIKHNIVIDRSFGAPGHGKGIVDGVNGTDKNLLIRYSARELKQAMDSIAEENAVDDKKRFAAHSVNEIGKEFSLAEECARLLRIGRSGGVKSGGKSAKRENSRAIKHHEFSKEAKQAGGTSNKRYHVYCCPELGTGRVALRRIPCACVPCDTTIRLPWKVGVKAPKQPRFATVEECRYRKILGKKNEWDVVRLEVDHDKANIDDVDTAREEILVSLSSNTAANIEIGGYGAIVTSDPEARDGYWMVEWTSESYTCQETVKRGPRWWTPSGQAVTIPLFNIVMSDVKMDPIEVGRNMPSSSHVNKVQCLEKEALRVEEESHSYIFDEIFRRETLEYETRPEAVEDDEEESEEGAE</sequence>
<accession>A0A1E7FY97</accession>
<feature type="region of interest" description="Disordered" evidence="1">
    <location>
        <begin position="1119"/>
        <end position="1138"/>
    </location>
</feature>
<feature type="region of interest" description="Disordered" evidence="1">
    <location>
        <begin position="128"/>
        <end position="157"/>
    </location>
</feature>
<evidence type="ECO:0000313" key="2">
    <source>
        <dbReference type="EMBL" id="OEU23106.1"/>
    </source>
</evidence>
<reference evidence="2 3" key="1">
    <citation type="submission" date="2016-09" db="EMBL/GenBank/DDBJ databases">
        <title>Extensive genetic diversity and differential bi-allelic expression allows diatom success in the polar Southern Ocean.</title>
        <authorList>
            <consortium name="DOE Joint Genome Institute"/>
            <person name="Mock T."/>
            <person name="Otillar R.P."/>
            <person name="Strauss J."/>
            <person name="Dupont C."/>
            <person name="Frickenhaus S."/>
            <person name="Maumus F."/>
            <person name="Mcmullan M."/>
            <person name="Sanges R."/>
            <person name="Schmutz J."/>
            <person name="Toseland A."/>
            <person name="Valas R."/>
            <person name="Veluchamy A."/>
            <person name="Ward B.J."/>
            <person name="Allen A."/>
            <person name="Barry K."/>
            <person name="Falciatore A."/>
            <person name="Ferrante M."/>
            <person name="Fortunato A.E."/>
            <person name="Gloeckner G."/>
            <person name="Gruber A."/>
            <person name="Hipkin R."/>
            <person name="Janech M."/>
            <person name="Kroth P."/>
            <person name="Leese F."/>
            <person name="Lindquist E."/>
            <person name="Lyon B.R."/>
            <person name="Martin J."/>
            <person name="Mayer C."/>
            <person name="Parker M."/>
            <person name="Quesneville H."/>
            <person name="Raymond J."/>
            <person name="Uhlig C."/>
            <person name="Valentin K.U."/>
            <person name="Worden A.Z."/>
            <person name="Armbrust E.V."/>
            <person name="Bowler C."/>
            <person name="Green B."/>
            <person name="Moulton V."/>
            <person name="Van Oosterhout C."/>
            <person name="Grigoriev I."/>
        </authorList>
    </citation>
    <scope>NUCLEOTIDE SEQUENCE [LARGE SCALE GENOMIC DNA]</scope>
    <source>
        <strain evidence="2 3">CCMP1102</strain>
    </source>
</reference>
<organism evidence="2 3">
    <name type="scientific">Fragilariopsis cylindrus CCMP1102</name>
    <dbReference type="NCBI Taxonomy" id="635003"/>
    <lineage>
        <taxon>Eukaryota</taxon>
        <taxon>Sar</taxon>
        <taxon>Stramenopiles</taxon>
        <taxon>Ochrophyta</taxon>
        <taxon>Bacillariophyta</taxon>
        <taxon>Bacillariophyceae</taxon>
        <taxon>Bacillariophycidae</taxon>
        <taxon>Bacillariales</taxon>
        <taxon>Bacillariaceae</taxon>
        <taxon>Fragilariopsis</taxon>
    </lineage>
</organism>